<dbReference type="PROSITE" id="PS50157">
    <property type="entry name" value="ZINC_FINGER_C2H2_2"/>
    <property type="match status" value="10"/>
</dbReference>
<dbReference type="FunFam" id="3.30.160.60:FF:001156">
    <property type="entry name" value="Zinc finger protein 407"/>
    <property type="match status" value="1"/>
</dbReference>
<feature type="domain" description="C2H2-type" evidence="14">
    <location>
        <begin position="422"/>
        <end position="449"/>
    </location>
</feature>
<feature type="domain" description="C2H2-type" evidence="14">
    <location>
        <begin position="450"/>
        <end position="477"/>
    </location>
</feature>
<proteinExistence type="inferred from homology"/>
<dbReference type="SUPFAM" id="SSF57667">
    <property type="entry name" value="beta-beta-alpha zinc fingers"/>
    <property type="match status" value="5"/>
</dbReference>
<comment type="similarity">
    <text evidence="2">Belongs to the krueppel C2H2-type zinc-finger protein family.</text>
</comment>
<keyword evidence="6 12" id="KW-0863">Zinc-finger</keyword>
<dbReference type="InterPro" id="IPR056438">
    <property type="entry name" value="Znf-C2H2_CTCF"/>
</dbReference>
<keyword evidence="11" id="KW-0539">Nucleus</keyword>
<dbReference type="GO" id="GO:0010468">
    <property type="term" value="P:regulation of gene expression"/>
    <property type="evidence" value="ECO:0007669"/>
    <property type="project" value="UniProtKB-ARBA"/>
</dbReference>
<reference evidence="15 16" key="1">
    <citation type="submission" date="2023-11" db="EMBL/GenBank/DDBJ databases">
        <authorList>
            <person name="Hedman E."/>
            <person name="Englund M."/>
            <person name="Stromberg M."/>
            <person name="Nyberg Akerstrom W."/>
            <person name="Nylinder S."/>
            <person name="Jareborg N."/>
            <person name="Kallberg Y."/>
            <person name="Kronander E."/>
        </authorList>
    </citation>
    <scope>NUCLEOTIDE SEQUENCE [LARGE SCALE GENOMIC DNA]</scope>
</reference>
<dbReference type="FunFam" id="3.30.160.60:FF:000614">
    <property type="entry name" value="Zinc finger protein 142"/>
    <property type="match status" value="2"/>
</dbReference>
<dbReference type="PANTHER" id="PTHR24379:SF121">
    <property type="entry name" value="C2H2-TYPE DOMAIN-CONTAINING PROTEIN"/>
    <property type="match status" value="1"/>
</dbReference>
<evidence type="ECO:0000313" key="15">
    <source>
        <dbReference type="EMBL" id="CAK1592095.1"/>
    </source>
</evidence>
<dbReference type="FunFam" id="3.30.160.60:FF:000446">
    <property type="entry name" value="Zinc finger protein"/>
    <property type="match status" value="4"/>
</dbReference>
<feature type="domain" description="C2H2-type" evidence="14">
    <location>
        <begin position="394"/>
        <end position="421"/>
    </location>
</feature>
<evidence type="ECO:0000256" key="13">
    <source>
        <dbReference type="SAM" id="MobiDB-lite"/>
    </source>
</evidence>
<evidence type="ECO:0000256" key="3">
    <source>
        <dbReference type="ARBA" id="ARBA00007746"/>
    </source>
</evidence>
<evidence type="ECO:0000256" key="6">
    <source>
        <dbReference type="ARBA" id="ARBA00022771"/>
    </source>
</evidence>
<feature type="region of interest" description="Disordered" evidence="13">
    <location>
        <begin position="151"/>
        <end position="189"/>
    </location>
</feature>
<dbReference type="AlphaFoldDB" id="A0AAV1LAZ9"/>
<feature type="domain" description="C2H2-type" evidence="14">
    <location>
        <begin position="506"/>
        <end position="533"/>
    </location>
</feature>
<feature type="domain" description="C2H2-type" evidence="14">
    <location>
        <begin position="338"/>
        <end position="365"/>
    </location>
</feature>
<evidence type="ECO:0000256" key="11">
    <source>
        <dbReference type="ARBA" id="ARBA00023242"/>
    </source>
</evidence>
<gene>
    <name evidence="15" type="ORF">PARMNEM_LOCUS12147</name>
</gene>
<feature type="domain" description="C2H2-type" evidence="14">
    <location>
        <begin position="310"/>
        <end position="337"/>
    </location>
</feature>
<dbReference type="FunFam" id="3.30.160.60:FF:002319">
    <property type="entry name" value="Uncharacterized protein"/>
    <property type="match status" value="1"/>
</dbReference>
<dbReference type="Pfam" id="PF00096">
    <property type="entry name" value="zf-C2H2"/>
    <property type="match status" value="4"/>
</dbReference>
<evidence type="ECO:0000256" key="7">
    <source>
        <dbReference type="ARBA" id="ARBA00022833"/>
    </source>
</evidence>
<name>A0AAV1LAZ9_9NEOP</name>
<dbReference type="PANTHER" id="PTHR24379">
    <property type="entry name" value="KRAB AND ZINC FINGER DOMAIN-CONTAINING"/>
    <property type="match status" value="1"/>
</dbReference>
<evidence type="ECO:0000259" key="14">
    <source>
        <dbReference type="PROSITE" id="PS50157"/>
    </source>
</evidence>
<comment type="similarity">
    <text evidence="3">Belongs to the hunchback C2H2-type zinc-finger protein family.</text>
</comment>
<evidence type="ECO:0000256" key="10">
    <source>
        <dbReference type="ARBA" id="ARBA00023163"/>
    </source>
</evidence>
<keyword evidence="9" id="KW-0238">DNA-binding</keyword>
<comment type="caution">
    <text evidence="15">The sequence shown here is derived from an EMBL/GenBank/DDBJ whole genome shotgun (WGS) entry which is preliminary data.</text>
</comment>
<feature type="domain" description="C2H2-type" evidence="14">
    <location>
        <begin position="534"/>
        <end position="561"/>
    </location>
</feature>
<dbReference type="GO" id="GO:0005634">
    <property type="term" value="C:nucleus"/>
    <property type="evidence" value="ECO:0007669"/>
    <property type="project" value="UniProtKB-SubCell"/>
</dbReference>
<evidence type="ECO:0000256" key="1">
    <source>
        <dbReference type="ARBA" id="ARBA00004123"/>
    </source>
</evidence>
<evidence type="ECO:0000256" key="12">
    <source>
        <dbReference type="PROSITE-ProRule" id="PRU00042"/>
    </source>
</evidence>
<dbReference type="GO" id="GO:0008270">
    <property type="term" value="F:zinc ion binding"/>
    <property type="evidence" value="ECO:0007669"/>
    <property type="project" value="UniProtKB-KW"/>
</dbReference>
<keyword evidence="5" id="KW-0677">Repeat</keyword>
<dbReference type="SMART" id="SM00355">
    <property type="entry name" value="ZnF_C2H2"/>
    <property type="match status" value="10"/>
</dbReference>
<comment type="subcellular location">
    <subcellularLocation>
        <location evidence="1">Nucleus</location>
    </subcellularLocation>
</comment>
<keyword evidence="16" id="KW-1185">Reference proteome</keyword>
<keyword evidence="4" id="KW-0479">Metal-binding</keyword>
<dbReference type="Gene3D" id="3.30.160.60">
    <property type="entry name" value="Classic Zinc Finger"/>
    <property type="match status" value="9"/>
</dbReference>
<feature type="domain" description="C2H2-type" evidence="14">
    <location>
        <begin position="366"/>
        <end position="393"/>
    </location>
</feature>
<accession>A0AAV1LAZ9</accession>
<dbReference type="Pfam" id="PF23611">
    <property type="entry name" value="zf-C2H2_16"/>
    <property type="match status" value="1"/>
</dbReference>
<keyword evidence="7" id="KW-0862">Zinc</keyword>
<dbReference type="InterPro" id="IPR036236">
    <property type="entry name" value="Znf_C2H2_sf"/>
</dbReference>
<evidence type="ECO:0000256" key="9">
    <source>
        <dbReference type="ARBA" id="ARBA00023125"/>
    </source>
</evidence>
<organism evidence="15 16">
    <name type="scientific">Parnassius mnemosyne</name>
    <name type="common">clouded apollo</name>
    <dbReference type="NCBI Taxonomy" id="213953"/>
    <lineage>
        <taxon>Eukaryota</taxon>
        <taxon>Metazoa</taxon>
        <taxon>Ecdysozoa</taxon>
        <taxon>Arthropoda</taxon>
        <taxon>Hexapoda</taxon>
        <taxon>Insecta</taxon>
        <taxon>Pterygota</taxon>
        <taxon>Neoptera</taxon>
        <taxon>Endopterygota</taxon>
        <taxon>Lepidoptera</taxon>
        <taxon>Glossata</taxon>
        <taxon>Ditrysia</taxon>
        <taxon>Papilionoidea</taxon>
        <taxon>Papilionidae</taxon>
        <taxon>Parnassiinae</taxon>
        <taxon>Parnassini</taxon>
        <taxon>Parnassius</taxon>
        <taxon>Driopa</taxon>
    </lineage>
</organism>
<feature type="domain" description="C2H2-type" evidence="14">
    <location>
        <begin position="478"/>
        <end position="505"/>
    </location>
</feature>
<dbReference type="Proteomes" id="UP001314205">
    <property type="component" value="Unassembled WGS sequence"/>
</dbReference>
<evidence type="ECO:0000256" key="8">
    <source>
        <dbReference type="ARBA" id="ARBA00023015"/>
    </source>
</evidence>
<dbReference type="GO" id="GO:0003677">
    <property type="term" value="F:DNA binding"/>
    <property type="evidence" value="ECO:0007669"/>
    <property type="project" value="UniProtKB-KW"/>
</dbReference>
<dbReference type="InterPro" id="IPR013087">
    <property type="entry name" value="Znf_C2H2_type"/>
</dbReference>
<feature type="compositionally biased region" description="Basic and acidic residues" evidence="13">
    <location>
        <begin position="151"/>
        <end position="163"/>
    </location>
</feature>
<keyword evidence="10" id="KW-0804">Transcription</keyword>
<protein>
    <recommendedName>
        <fullName evidence="14">C2H2-type domain-containing protein</fullName>
    </recommendedName>
</protein>
<feature type="domain" description="C2H2-type" evidence="14">
    <location>
        <begin position="244"/>
        <end position="272"/>
    </location>
</feature>
<evidence type="ECO:0000313" key="16">
    <source>
        <dbReference type="Proteomes" id="UP001314205"/>
    </source>
</evidence>
<keyword evidence="8" id="KW-0805">Transcription regulation</keyword>
<evidence type="ECO:0000256" key="2">
    <source>
        <dbReference type="ARBA" id="ARBA00006991"/>
    </source>
</evidence>
<dbReference type="PROSITE" id="PS00028">
    <property type="entry name" value="ZINC_FINGER_C2H2_1"/>
    <property type="match status" value="9"/>
</dbReference>
<sequence length="563" mass="65428">MDENEGPTIVCFTCHARLIRCRRLQQQAIEANAVLEQLLEGGSTSIPKPHEGRDEIKFTPICHIDIWPVECDIGNDCKDEIFSLDSIKIEEENFENENSKFERNGNCETDPAGKGEDLKIDAFGDIHMDSGNDLALIAFESKSKENSKTIKLKKERENNKKDDDDIEQYITPSNNFSEPSEKNIKSNSTDRNINDVHEKYLDFESSTIKSNPKLKNPAKIMKKKNLKQKSVNILTKKTSTKYIFECDGCSKKFSTKHILAKHISYSDKTQKNSDTTAVRTQVEQTPVPQLTEIFNYDICEFKTSQKRQVYCCNNCDYKCTNKSKLLYHMKLHTVEKPFSCNICDYQFIQKSNLRRHIKIHTGEKPFSCNICEYKCIRKGTLHRHMKTHTGEKSFSCNICEYKCTRNTDLKQHMKIHAGEKPFSCNTCEYKCVTKCNLQRHMKIHTGEKPFSCHICEYKCILEANLRRHIKIHTGEKPFSCHICEYKCLTNSRLQTHIKIHTGEKPFSCNICEYRCIRKSHLQTHMKIHTRDKPFSCNICEYRCIKKRDLQKHMKIHTGAKPLS</sequence>
<evidence type="ECO:0000256" key="4">
    <source>
        <dbReference type="ARBA" id="ARBA00022723"/>
    </source>
</evidence>
<evidence type="ECO:0000256" key="5">
    <source>
        <dbReference type="ARBA" id="ARBA00022737"/>
    </source>
</evidence>
<dbReference type="EMBL" id="CAVLGL010000087">
    <property type="protein sequence ID" value="CAK1592095.1"/>
    <property type="molecule type" value="Genomic_DNA"/>
</dbReference>